<sequence>MMVDNRHFLAVLQVPLVTVRLRDVTQARSSVTTTMRLLLFCAICHGVNGQGGGGGGLIERIIESQ</sequence>
<evidence type="ECO:0000313" key="1">
    <source>
        <dbReference type="EMBL" id="PIO59325.1"/>
    </source>
</evidence>
<organism evidence="1 2">
    <name type="scientific">Teladorsagia circumcincta</name>
    <name type="common">Brown stomach worm</name>
    <name type="synonym">Ostertagia circumcincta</name>
    <dbReference type="NCBI Taxonomy" id="45464"/>
    <lineage>
        <taxon>Eukaryota</taxon>
        <taxon>Metazoa</taxon>
        <taxon>Ecdysozoa</taxon>
        <taxon>Nematoda</taxon>
        <taxon>Chromadorea</taxon>
        <taxon>Rhabditida</taxon>
        <taxon>Rhabditina</taxon>
        <taxon>Rhabditomorpha</taxon>
        <taxon>Strongyloidea</taxon>
        <taxon>Trichostrongylidae</taxon>
        <taxon>Teladorsagia</taxon>
    </lineage>
</organism>
<reference evidence="1 2" key="1">
    <citation type="submission" date="2015-09" db="EMBL/GenBank/DDBJ databases">
        <title>Draft genome of the parasitic nematode Teladorsagia circumcincta isolate WARC Sus (inbred).</title>
        <authorList>
            <person name="Mitreva M."/>
        </authorList>
    </citation>
    <scope>NUCLEOTIDE SEQUENCE [LARGE SCALE GENOMIC DNA]</scope>
    <source>
        <strain evidence="1 2">S</strain>
    </source>
</reference>
<keyword evidence="2" id="KW-1185">Reference proteome</keyword>
<evidence type="ECO:0000313" key="2">
    <source>
        <dbReference type="Proteomes" id="UP000230423"/>
    </source>
</evidence>
<dbReference type="EMBL" id="KZ358135">
    <property type="protein sequence ID" value="PIO59325.1"/>
    <property type="molecule type" value="Genomic_DNA"/>
</dbReference>
<accession>A0A2G9TN23</accession>
<proteinExistence type="predicted"/>
<dbReference type="AlphaFoldDB" id="A0A2G9TN23"/>
<dbReference type="Proteomes" id="UP000230423">
    <property type="component" value="Unassembled WGS sequence"/>
</dbReference>
<name>A0A2G9TN23_TELCI</name>
<protein>
    <submittedName>
        <fullName evidence="1">Uncharacterized protein</fullName>
    </submittedName>
</protein>
<gene>
    <name evidence="1" type="ORF">TELCIR_19214</name>
</gene>